<comment type="catalytic activity">
    <reaction evidence="1">
        <text>Hydrolysis of terminal non-reducing N-acetyl-D-hexosamine residues in N-acetyl-beta-D-hexosaminides.</text>
        <dbReference type="EC" id="3.2.1.52"/>
    </reaction>
</comment>
<dbReference type="EC" id="3.2.1.52" evidence="3"/>
<dbReference type="InterPro" id="IPR017853">
    <property type="entry name" value="GH"/>
</dbReference>
<dbReference type="InterPro" id="IPR001764">
    <property type="entry name" value="Glyco_hydro_3_N"/>
</dbReference>
<dbReference type="GO" id="GO:0004563">
    <property type="term" value="F:beta-N-acetylhexosaminidase activity"/>
    <property type="evidence" value="ECO:0007669"/>
    <property type="project" value="UniProtKB-EC"/>
</dbReference>
<comment type="caution">
    <text evidence="9">The sequence shown here is derived from an EMBL/GenBank/DDBJ whole genome shotgun (WGS) entry which is preliminary data.</text>
</comment>
<evidence type="ECO:0000256" key="2">
    <source>
        <dbReference type="ARBA" id="ARBA00005336"/>
    </source>
</evidence>
<dbReference type="PROSITE" id="PS00775">
    <property type="entry name" value="GLYCOSYL_HYDROL_F3"/>
    <property type="match status" value="1"/>
</dbReference>
<organism evidence="9 10">
    <name type="scientific">Serpentinicella alkaliphila</name>
    <dbReference type="NCBI Taxonomy" id="1734049"/>
    <lineage>
        <taxon>Bacteria</taxon>
        <taxon>Bacillati</taxon>
        <taxon>Bacillota</taxon>
        <taxon>Clostridia</taxon>
        <taxon>Peptostreptococcales</taxon>
        <taxon>Natronincolaceae</taxon>
        <taxon>Serpentinicella</taxon>
    </lineage>
</organism>
<keyword evidence="5 6" id="KW-0326">Glycosidase</keyword>
<dbReference type="InterPro" id="IPR002772">
    <property type="entry name" value="Glyco_hydro_3_C"/>
</dbReference>
<evidence type="ECO:0000313" key="9">
    <source>
        <dbReference type="EMBL" id="TCP99775.1"/>
    </source>
</evidence>
<evidence type="ECO:0000256" key="1">
    <source>
        <dbReference type="ARBA" id="ARBA00001231"/>
    </source>
</evidence>
<dbReference type="InterPro" id="IPR036881">
    <property type="entry name" value="Glyco_hydro_3_C_sf"/>
</dbReference>
<dbReference type="OrthoDB" id="9805821at2"/>
<dbReference type="Pfam" id="PF00933">
    <property type="entry name" value="Glyco_hydro_3"/>
    <property type="match status" value="1"/>
</dbReference>
<dbReference type="InterPro" id="IPR019800">
    <property type="entry name" value="Glyco_hydro_3_AS"/>
</dbReference>
<dbReference type="Pfam" id="PF01915">
    <property type="entry name" value="Glyco_hydro_3_C"/>
    <property type="match status" value="1"/>
</dbReference>
<accession>A0A4R2TBK8</accession>
<dbReference type="PANTHER" id="PTHR30480:SF13">
    <property type="entry name" value="BETA-HEXOSAMINIDASE"/>
    <property type="match status" value="1"/>
</dbReference>
<evidence type="ECO:0000259" key="7">
    <source>
        <dbReference type="Pfam" id="PF00933"/>
    </source>
</evidence>
<evidence type="ECO:0000256" key="5">
    <source>
        <dbReference type="ARBA" id="ARBA00023295"/>
    </source>
</evidence>
<protein>
    <recommendedName>
        <fullName evidence="3">beta-N-acetylhexosaminidase</fullName>
        <ecNumber evidence="3">3.2.1.52</ecNumber>
    </recommendedName>
</protein>
<reference evidence="9 10" key="1">
    <citation type="submission" date="2019-03" db="EMBL/GenBank/DDBJ databases">
        <title>Genomic Encyclopedia of Type Strains, Phase IV (KMG-IV): sequencing the most valuable type-strain genomes for metagenomic binning, comparative biology and taxonomic classification.</title>
        <authorList>
            <person name="Goeker M."/>
        </authorList>
    </citation>
    <scope>NUCLEOTIDE SEQUENCE [LARGE SCALE GENOMIC DNA]</scope>
    <source>
        <strain evidence="9 10">DSM 100013</strain>
    </source>
</reference>
<evidence type="ECO:0000256" key="3">
    <source>
        <dbReference type="ARBA" id="ARBA00012663"/>
    </source>
</evidence>
<gene>
    <name evidence="9" type="ORF">EDD79_103319</name>
</gene>
<proteinExistence type="inferred from homology"/>
<feature type="domain" description="Glycoside hydrolase family 3 N-terminal" evidence="7">
    <location>
        <begin position="52"/>
        <end position="369"/>
    </location>
</feature>
<dbReference type="AlphaFoldDB" id="A0A4R2TBK8"/>
<evidence type="ECO:0000313" key="10">
    <source>
        <dbReference type="Proteomes" id="UP000295504"/>
    </source>
</evidence>
<keyword evidence="4 6" id="KW-0378">Hydrolase</keyword>
<dbReference type="RefSeq" id="WP_132849116.1">
    <property type="nucleotide sequence ID" value="NZ_CP058648.1"/>
</dbReference>
<keyword evidence="10" id="KW-1185">Reference proteome</keyword>
<dbReference type="Gene3D" id="3.40.50.1700">
    <property type="entry name" value="Glycoside hydrolase family 3 C-terminal domain"/>
    <property type="match status" value="1"/>
</dbReference>
<dbReference type="GO" id="GO:0009254">
    <property type="term" value="P:peptidoglycan turnover"/>
    <property type="evidence" value="ECO:0007669"/>
    <property type="project" value="TreeGrafter"/>
</dbReference>
<comment type="similarity">
    <text evidence="2 6">Belongs to the glycosyl hydrolase 3 family.</text>
</comment>
<dbReference type="InterPro" id="IPR036962">
    <property type="entry name" value="Glyco_hydro_3_N_sf"/>
</dbReference>
<dbReference type="Proteomes" id="UP000295504">
    <property type="component" value="Unassembled WGS sequence"/>
</dbReference>
<feature type="domain" description="Glycoside hydrolase family 3 C-terminal" evidence="8">
    <location>
        <begin position="415"/>
        <end position="589"/>
    </location>
</feature>
<sequence length="589" mass="64872">MESRKIYSLSILTLIILTLTSSITANEILNGNSRVTDRTHSIIANEIVKNMTLEEKVGQMFIVDAAGYKHKQPTGGIILFQNDIHSIEQIVNLTSNIQKNSKIPLFIGIDQEGGNVNRLTIGTTTAGNMAIGATTSENFAFDTGKLIGDELSLLGINVNFAPVLDVNNNPTNPIIGIRSFSSNASLVGELGVGYMKGLKRSGVIAVGKHFPGHGDTNVDSHLGLPTIGHKLDRLNDIELKPFQNAIDNSIEMIMTAHITFPTIDSTTIKSKKDGQAITIPATLSHKVITELLREEMGYRGVVISDAFNMKAIADHFYEEESVVMAINAGVDIILMPINKERAYNRVLREVKLGNISEERINESVIRIIELKSKYGILKQNNISSDANKFKIEKGKIIVGGVDHKRIEEVISDNSVTLLINENNVLPFNIKDGDNILLITPNLRSRDNSLKAINKLIGNGKVIIDSIIYSSGTELNLAQKSKISKADYIIMGTNNLRNRDRRIDYINQLISYTNKQDIPLVVFSTGNPYDIMYLQHTKAYIATYGDFDSNINSSLKVILGKISPKGKLPVDIPNKDATGLLFEFGHGLEY</sequence>
<dbReference type="GO" id="GO:0005975">
    <property type="term" value="P:carbohydrate metabolic process"/>
    <property type="evidence" value="ECO:0007669"/>
    <property type="project" value="InterPro"/>
</dbReference>
<dbReference type="EMBL" id="SLYC01000033">
    <property type="protein sequence ID" value="TCP99775.1"/>
    <property type="molecule type" value="Genomic_DNA"/>
</dbReference>
<evidence type="ECO:0000259" key="8">
    <source>
        <dbReference type="Pfam" id="PF01915"/>
    </source>
</evidence>
<evidence type="ECO:0000256" key="4">
    <source>
        <dbReference type="ARBA" id="ARBA00022801"/>
    </source>
</evidence>
<dbReference type="PANTHER" id="PTHR30480">
    <property type="entry name" value="BETA-HEXOSAMINIDASE-RELATED"/>
    <property type="match status" value="1"/>
</dbReference>
<dbReference type="Gene3D" id="3.20.20.300">
    <property type="entry name" value="Glycoside hydrolase, family 3, N-terminal domain"/>
    <property type="match status" value="1"/>
</dbReference>
<name>A0A4R2TBK8_9FIRM</name>
<dbReference type="SUPFAM" id="SSF52279">
    <property type="entry name" value="Beta-D-glucan exohydrolase, C-terminal domain"/>
    <property type="match status" value="1"/>
</dbReference>
<dbReference type="InterPro" id="IPR050226">
    <property type="entry name" value="NagZ_Beta-hexosaminidase"/>
</dbReference>
<evidence type="ECO:0000256" key="6">
    <source>
        <dbReference type="RuleBase" id="RU361161"/>
    </source>
</evidence>
<dbReference type="SUPFAM" id="SSF51445">
    <property type="entry name" value="(Trans)glycosidases"/>
    <property type="match status" value="1"/>
</dbReference>